<evidence type="ECO:0000313" key="1">
    <source>
        <dbReference type="EMBL" id="CAE7673108.1"/>
    </source>
</evidence>
<name>A0A812WF20_9DINO</name>
<dbReference type="EMBL" id="CAJNJA010032967">
    <property type="protein sequence ID" value="CAE7673108.1"/>
    <property type="molecule type" value="Genomic_DNA"/>
</dbReference>
<keyword evidence="2" id="KW-1185">Reference proteome</keyword>
<evidence type="ECO:0000313" key="2">
    <source>
        <dbReference type="Proteomes" id="UP000601435"/>
    </source>
</evidence>
<organism evidence="1 2">
    <name type="scientific">Symbiodinium necroappetens</name>
    <dbReference type="NCBI Taxonomy" id="1628268"/>
    <lineage>
        <taxon>Eukaryota</taxon>
        <taxon>Sar</taxon>
        <taxon>Alveolata</taxon>
        <taxon>Dinophyceae</taxon>
        <taxon>Suessiales</taxon>
        <taxon>Symbiodiniaceae</taxon>
        <taxon>Symbiodinium</taxon>
    </lineage>
</organism>
<sequence>MSLASAAGVSASARALAAAMSPLKTADAQDLLRKDHLPGLQFHLQPDQALFDVLQAHTDEARKNGRTPFHFVDLTAKDTLPLWVPSDGVGGKFSLREEEELSLASNSPIGNLGDLTRVLKSATSTTRFFRSVPQWTAAFWRWAVAAISAQHITLAQVLAHQDVVLSICEQERLRSRPPYAGFLYDEMARRQWARRAEKKDPSFDLTAETQKVDKDLKEVVMQRLGTVLRLAELEYDAVATASGSRAGEQQLSQQLAAAAAAQRKADAVTKSLASAQKDILAKAAAAAAKPNESDETGEKQLTNKQRKAKNWFLKQKERREQQWNKKQKSDCVLTLAMSLTDLQTRQLKLVAIGNELALFSLKVCQCQVKSGKFFSIENPELSWLWILLPMIQLRRSQGVSTVRVLFSDFQVPFRKPTVFVHNSECLHELAKSESSWHGRTVKLRGLAKYDGKLQFRTRLAQSYPPLLCIKFAGLVRETVVNMRERGDWDGWASGVDALSFQLPDCLRIAEAEVVVNCCGDWMFVPHGLGAMKGLSPLEHVAFSLSASHPSESRKQLEETLKDAIEFECGHEVGEIDEFRCFRLNQFLRLHASLQQEHLEWVRQVPTELQGHAAKIHGPLWKVVLQQCGIPCERFLHDLQFGFPLVGHLAPCEGESVACQFEAAVTVDELVNSRGDINERVIASVRELPFSSDILSQALQDSAQGFMSTPRAFTPHDASHLSLTRRIPVREERSKGWRTRVVDHSTESMVNAATVPCDRIKHHTLDDLADMVMCFFESNCQVSLWKVDISQAFRRVPIKSEHMQFAWTVWMHLGCLLVAQHTGMPFGTVSAVYAWHRVGFMLCHVVRVLFLCPAARYVDDFFGASRRGVRWNAGRVLAVICKLLGFPVDDDKSAEDDIRLVILGAECEVDWLEAASPIQGGYGQGVSCALALPRRKQRSIGDASKLAGRLSFAVTVPGNRVGPLLHAMNGQEQALCNQVWLAQNWVHETVRAFTRRFGDQLARQLRTAEALQVSALILHRSGAGVVLQSEEVWQMLPREWEARRLVLLKKWRNICQQDTKTAKGHGAKPFGSYKPAAFLQKVLDLRESLRQLDKADDSQMWHHETALVLMSKGFEYLHQLDGLQRRDIARWSDNPRVQSLLSLAVTVINESAESKRQKRHHELVSAQVAALSAADVADQSRKVAAQSPAWQSGGPRDQIAALRHMDEESRLLVLEARAAELKTQFYTGERLTATSPSEGLKVLHKVLADLDVLSAGEWRSLAVLKYVDEDVIENAAFLRAIDSDEDA</sequence>
<comment type="caution">
    <text evidence="1">The sequence shown here is derived from an EMBL/GenBank/DDBJ whole genome shotgun (WGS) entry which is preliminary data.</text>
</comment>
<dbReference type="OrthoDB" id="432886at2759"/>
<proteinExistence type="predicted"/>
<accession>A0A812WF20</accession>
<protein>
    <submittedName>
        <fullName evidence="1">YRB2 protein</fullName>
    </submittedName>
</protein>
<dbReference type="Proteomes" id="UP000601435">
    <property type="component" value="Unassembled WGS sequence"/>
</dbReference>
<reference evidence="1" key="1">
    <citation type="submission" date="2021-02" db="EMBL/GenBank/DDBJ databases">
        <authorList>
            <person name="Dougan E. K."/>
            <person name="Rhodes N."/>
            <person name="Thang M."/>
            <person name="Chan C."/>
        </authorList>
    </citation>
    <scope>NUCLEOTIDE SEQUENCE</scope>
</reference>
<gene>
    <name evidence="1" type="primary">YRB2</name>
    <name evidence="1" type="ORF">SNEC2469_LOCUS19283</name>
</gene>